<evidence type="ECO:0000259" key="4">
    <source>
        <dbReference type="PROSITE" id="PS50956"/>
    </source>
</evidence>
<dbReference type="Proteomes" id="UP001501676">
    <property type="component" value="Unassembled WGS sequence"/>
</dbReference>
<evidence type="ECO:0000256" key="3">
    <source>
        <dbReference type="ARBA" id="ARBA00023163"/>
    </source>
</evidence>
<dbReference type="InterPro" id="IPR036390">
    <property type="entry name" value="WH_DNA-bd_sf"/>
</dbReference>
<reference evidence="6" key="1">
    <citation type="journal article" date="2019" name="Int. J. Syst. Evol. Microbiol.">
        <title>The Global Catalogue of Microorganisms (GCM) 10K type strain sequencing project: providing services to taxonomists for standard genome sequencing and annotation.</title>
        <authorList>
            <consortium name="The Broad Institute Genomics Platform"/>
            <consortium name="The Broad Institute Genome Sequencing Center for Infectious Disease"/>
            <person name="Wu L."/>
            <person name="Ma J."/>
        </authorList>
    </citation>
    <scope>NUCLEOTIDE SEQUENCE [LARGE SCALE GENOMIC DNA]</scope>
    <source>
        <strain evidence="6">JCM 9458</strain>
    </source>
</reference>
<dbReference type="InterPro" id="IPR019888">
    <property type="entry name" value="Tscrpt_reg_AsnC-like"/>
</dbReference>
<dbReference type="PANTHER" id="PTHR30154">
    <property type="entry name" value="LEUCINE-RESPONSIVE REGULATORY PROTEIN"/>
    <property type="match status" value="1"/>
</dbReference>
<dbReference type="SMART" id="SM00344">
    <property type="entry name" value="HTH_ASNC"/>
    <property type="match status" value="2"/>
</dbReference>
<protein>
    <submittedName>
        <fullName evidence="5">Lrp/AsnC family transcriptional regulator</fullName>
    </submittedName>
</protein>
<evidence type="ECO:0000313" key="5">
    <source>
        <dbReference type="EMBL" id="GAA3388747.1"/>
    </source>
</evidence>
<accession>A0ABP6T0I8</accession>
<organism evidence="5 6">
    <name type="scientific">Cryptosporangium minutisporangium</name>
    <dbReference type="NCBI Taxonomy" id="113569"/>
    <lineage>
        <taxon>Bacteria</taxon>
        <taxon>Bacillati</taxon>
        <taxon>Actinomycetota</taxon>
        <taxon>Actinomycetes</taxon>
        <taxon>Cryptosporangiales</taxon>
        <taxon>Cryptosporangiaceae</taxon>
        <taxon>Cryptosporangium</taxon>
    </lineage>
</organism>
<dbReference type="Gene3D" id="3.30.70.920">
    <property type="match status" value="1"/>
</dbReference>
<dbReference type="InterPro" id="IPR000485">
    <property type="entry name" value="AsnC-type_HTH_dom"/>
</dbReference>
<proteinExistence type="predicted"/>
<dbReference type="InterPro" id="IPR011008">
    <property type="entry name" value="Dimeric_a/b-barrel"/>
</dbReference>
<keyword evidence="1" id="KW-0805">Transcription regulation</keyword>
<dbReference type="RefSeq" id="WP_345729292.1">
    <property type="nucleotide sequence ID" value="NZ_BAAAYN010000023.1"/>
</dbReference>
<dbReference type="Pfam" id="PF13404">
    <property type="entry name" value="HTH_AsnC-type"/>
    <property type="match status" value="2"/>
</dbReference>
<dbReference type="InterPro" id="IPR019887">
    <property type="entry name" value="Tscrpt_reg_AsnC/Lrp_C"/>
</dbReference>
<evidence type="ECO:0000256" key="2">
    <source>
        <dbReference type="ARBA" id="ARBA00023125"/>
    </source>
</evidence>
<dbReference type="PROSITE" id="PS50956">
    <property type="entry name" value="HTH_ASNC_2"/>
    <property type="match status" value="2"/>
</dbReference>
<dbReference type="Gene3D" id="1.10.10.10">
    <property type="entry name" value="Winged helix-like DNA-binding domain superfamily/Winged helix DNA-binding domain"/>
    <property type="match status" value="2"/>
</dbReference>
<name>A0ABP6T0I8_9ACTN</name>
<keyword evidence="3" id="KW-0804">Transcription</keyword>
<evidence type="ECO:0000256" key="1">
    <source>
        <dbReference type="ARBA" id="ARBA00023015"/>
    </source>
</evidence>
<comment type="caution">
    <text evidence="5">The sequence shown here is derived from an EMBL/GenBank/DDBJ whole genome shotgun (WGS) entry which is preliminary data.</text>
</comment>
<dbReference type="InterPro" id="IPR036388">
    <property type="entry name" value="WH-like_DNA-bd_sf"/>
</dbReference>
<gene>
    <name evidence="5" type="ORF">GCM10020369_36140</name>
</gene>
<feature type="domain" description="HTH asnC-type" evidence="4">
    <location>
        <begin position="172"/>
        <end position="232"/>
    </location>
</feature>
<keyword evidence="6" id="KW-1185">Reference proteome</keyword>
<dbReference type="SUPFAM" id="SSF46785">
    <property type="entry name" value="Winged helix' DNA-binding domain"/>
    <property type="match status" value="2"/>
</dbReference>
<dbReference type="Pfam" id="PF01037">
    <property type="entry name" value="AsnC_trans_reg"/>
    <property type="match status" value="1"/>
</dbReference>
<sequence length="317" mass="33794">MDADTLDPLDRQLLHALHLDGRAPFATIANVLGVSDRTVGRRVARLRATGAARVTAVVDNRATGSADWLVRLRVMPSGAGALARALAGRPDTSWVTVLSSGTEIVCLVRAPAGAPAPLETLTRHPHIRDAYAHRVLRHLMNRRWAGRTSALSDDQAAALQAPLSDNAAPIALNDLDRRLLPALAADGRAGYPHLARSVGWSESAVRRRLEDLRRSGAVRFDVEADPALFGFSTQCLLWLTVAPPRLAVVAQAVAGDTETAFVGAITGAANLLVIAVCRDETALYAYLSDRIGALRGVERVETAPITAYAKRVVPALP</sequence>
<dbReference type="PANTHER" id="PTHR30154:SF34">
    <property type="entry name" value="TRANSCRIPTIONAL REGULATOR AZLB"/>
    <property type="match status" value="1"/>
</dbReference>
<dbReference type="PRINTS" id="PR00033">
    <property type="entry name" value="HTHASNC"/>
</dbReference>
<dbReference type="EMBL" id="BAAAYN010000023">
    <property type="protein sequence ID" value="GAA3388747.1"/>
    <property type="molecule type" value="Genomic_DNA"/>
</dbReference>
<dbReference type="SUPFAM" id="SSF54909">
    <property type="entry name" value="Dimeric alpha+beta barrel"/>
    <property type="match status" value="1"/>
</dbReference>
<keyword evidence="2" id="KW-0238">DNA-binding</keyword>
<feature type="domain" description="HTH asnC-type" evidence="4">
    <location>
        <begin position="6"/>
        <end position="66"/>
    </location>
</feature>
<evidence type="ECO:0000313" key="6">
    <source>
        <dbReference type="Proteomes" id="UP001501676"/>
    </source>
</evidence>